<sequence>MVPLHPRPRRAGRGRLPCGPGPVTAAVVTAPGVAPPLLAGGGARAGMTVLAVSCGSTAFSHADEPGFRPFEEHVNPSVMRAIKVRTTCTTVLSALGPDGVPVAEWPLDVLGP</sequence>
<dbReference type="Pfam" id="PF02447">
    <property type="entry name" value="GntP_permease"/>
    <property type="match status" value="1"/>
</dbReference>
<evidence type="ECO:0000256" key="1">
    <source>
        <dbReference type="SAM" id="MobiDB-lite"/>
    </source>
</evidence>
<protein>
    <submittedName>
        <fullName evidence="2">Uncharacterized protein</fullName>
    </submittedName>
</protein>
<evidence type="ECO:0000313" key="3">
    <source>
        <dbReference type="Proteomes" id="UP001250181"/>
    </source>
</evidence>
<feature type="compositionally biased region" description="Basic residues" evidence="1">
    <location>
        <begin position="1"/>
        <end position="13"/>
    </location>
</feature>
<organism evidence="2 3">
    <name type="scientific">Streptomyces tamarix</name>
    <dbReference type="NCBI Taxonomy" id="3078565"/>
    <lineage>
        <taxon>Bacteria</taxon>
        <taxon>Bacillati</taxon>
        <taxon>Actinomycetota</taxon>
        <taxon>Actinomycetes</taxon>
        <taxon>Kitasatosporales</taxon>
        <taxon>Streptomycetaceae</taxon>
        <taxon>Streptomyces</taxon>
    </lineage>
</organism>
<dbReference type="RefSeq" id="WP_315876061.1">
    <property type="nucleotide sequence ID" value="NZ_JAWCTQ010000002.1"/>
</dbReference>
<comment type="caution">
    <text evidence="2">The sequence shown here is derived from an EMBL/GenBank/DDBJ whole genome shotgun (WGS) entry which is preliminary data.</text>
</comment>
<evidence type="ECO:0000313" key="2">
    <source>
        <dbReference type="EMBL" id="MDT9681072.1"/>
    </source>
</evidence>
<proteinExistence type="predicted"/>
<feature type="region of interest" description="Disordered" evidence="1">
    <location>
        <begin position="1"/>
        <end position="20"/>
    </location>
</feature>
<accession>A0ABU3QE68</accession>
<dbReference type="InterPro" id="IPR003474">
    <property type="entry name" value="Glcn_transporter"/>
</dbReference>
<keyword evidence="3" id="KW-1185">Reference proteome</keyword>
<dbReference type="Proteomes" id="UP001250181">
    <property type="component" value="Unassembled WGS sequence"/>
</dbReference>
<reference evidence="2 3" key="1">
    <citation type="submission" date="2023-09" db="EMBL/GenBank/DDBJ databases">
        <title>Streptomyces sp. nov.: A antagonism against Alternaria gaisen Producing Streptochlin, Isolated from Tamarix root soil.</title>
        <authorList>
            <person name="Chen Y."/>
        </authorList>
    </citation>
    <scope>NUCLEOTIDE SEQUENCE [LARGE SCALE GENOMIC DNA]</scope>
    <source>
        <strain evidence="2 3">TRM76323</strain>
    </source>
</reference>
<dbReference type="EMBL" id="JAWCTQ010000002">
    <property type="protein sequence ID" value="MDT9681072.1"/>
    <property type="molecule type" value="Genomic_DNA"/>
</dbReference>
<name>A0ABU3QE68_9ACTN</name>
<gene>
    <name evidence="2" type="ORF">RND61_03125</name>
</gene>